<dbReference type="STRING" id="1379903.ATO8_16023"/>
<protein>
    <submittedName>
        <fullName evidence="2">Thermonuclease</fullName>
    </submittedName>
</protein>
<dbReference type="InterPro" id="IPR035437">
    <property type="entry name" value="SNase_OB-fold_sf"/>
</dbReference>
<organism evidence="2 3">
    <name type="scientific">Roseivivax marinus</name>
    <dbReference type="NCBI Taxonomy" id="1379903"/>
    <lineage>
        <taxon>Bacteria</taxon>
        <taxon>Pseudomonadati</taxon>
        <taxon>Pseudomonadota</taxon>
        <taxon>Alphaproteobacteria</taxon>
        <taxon>Rhodobacterales</taxon>
        <taxon>Roseobacteraceae</taxon>
        <taxon>Roseivivax</taxon>
    </lineage>
</organism>
<dbReference type="eggNOG" id="COG1525">
    <property type="taxonomic scope" value="Bacteria"/>
</dbReference>
<dbReference type="AlphaFoldDB" id="W4HID5"/>
<sequence length="151" mass="16314">MGPAIADPVMGFARSKGSCTPLALVDGDTMKALCDGRGVVSVRFVDFDTPEMAGRCSSEIWRAYAATWALRWSLFAHGPLTTTMRGSDRYDRVLVRAVSGGVPVARRMIETGLARAYAGGPRAGWCSSQERTPVRGAERDIWTTKKTGRSA</sequence>
<feature type="domain" description="TNase-like" evidence="1">
    <location>
        <begin position="42"/>
        <end position="118"/>
    </location>
</feature>
<name>W4HID5_9RHOB</name>
<gene>
    <name evidence="2" type="ORF">ATO8_16023</name>
</gene>
<accession>W4HID5</accession>
<reference evidence="2 3" key="1">
    <citation type="journal article" date="2014" name="Antonie Van Leeuwenhoek">
        <title>Roseivivax atlanticus sp. nov., isolated from surface seawater of the Atlantic Ocean.</title>
        <authorList>
            <person name="Li G."/>
            <person name="Lai Q."/>
            <person name="Liu X."/>
            <person name="Sun F."/>
            <person name="Shao Z."/>
        </authorList>
    </citation>
    <scope>NUCLEOTIDE SEQUENCE [LARGE SCALE GENOMIC DNA]</scope>
    <source>
        <strain evidence="2 3">22II-s10s</strain>
    </source>
</reference>
<evidence type="ECO:0000313" key="2">
    <source>
        <dbReference type="EMBL" id="ETW11770.1"/>
    </source>
</evidence>
<proteinExistence type="predicted"/>
<dbReference type="Gene3D" id="2.40.50.90">
    <property type="match status" value="1"/>
</dbReference>
<keyword evidence="3" id="KW-1185">Reference proteome</keyword>
<dbReference type="Pfam" id="PF00565">
    <property type="entry name" value="SNase"/>
    <property type="match status" value="1"/>
</dbReference>
<dbReference type="EMBL" id="AQQW01000010">
    <property type="protein sequence ID" value="ETW11770.1"/>
    <property type="molecule type" value="Genomic_DNA"/>
</dbReference>
<evidence type="ECO:0000259" key="1">
    <source>
        <dbReference type="Pfam" id="PF00565"/>
    </source>
</evidence>
<evidence type="ECO:0000313" key="3">
    <source>
        <dbReference type="Proteomes" id="UP000019063"/>
    </source>
</evidence>
<dbReference type="Proteomes" id="UP000019063">
    <property type="component" value="Unassembled WGS sequence"/>
</dbReference>
<comment type="caution">
    <text evidence="2">The sequence shown here is derived from an EMBL/GenBank/DDBJ whole genome shotgun (WGS) entry which is preliminary data.</text>
</comment>
<dbReference type="InterPro" id="IPR016071">
    <property type="entry name" value="Staphylococal_nuclease_OB-fold"/>
</dbReference>
<dbReference type="SUPFAM" id="SSF50199">
    <property type="entry name" value="Staphylococcal nuclease"/>
    <property type="match status" value="1"/>
</dbReference>